<dbReference type="PROSITE" id="PS51296">
    <property type="entry name" value="RIESKE"/>
    <property type="match status" value="1"/>
</dbReference>
<dbReference type="RefSeq" id="WP_017224115.1">
    <property type="nucleotide sequence ID" value="NZ_JARJLM010000172.1"/>
</dbReference>
<keyword evidence="4" id="KW-0411">Iron-sulfur</keyword>
<dbReference type="InterPro" id="IPR036922">
    <property type="entry name" value="Rieske_2Fe-2S_sf"/>
</dbReference>
<proteinExistence type="predicted"/>
<comment type="caution">
    <text evidence="6">The sequence shown here is derived from an EMBL/GenBank/DDBJ whole genome shotgun (WGS) entry which is preliminary data.</text>
</comment>
<keyword evidence="3" id="KW-0408">Iron</keyword>
<accession>A0ABT6AL37</accession>
<evidence type="ECO:0000313" key="7">
    <source>
        <dbReference type="Proteomes" id="UP001216674"/>
    </source>
</evidence>
<keyword evidence="1" id="KW-0001">2Fe-2S</keyword>
<evidence type="ECO:0000256" key="1">
    <source>
        <dbReference type="ARBA" id="ARBA00022714"/>
    </source>
</evidence>
<dbReference type="PANTHER" id="PTHR21496:SF23">
    <property type="entry name" value="3-PHENYLPROPIONATE_CINNAMIC ACID DIOXYGENASE FERREDOXIN SUBUNIT"/>
    <property type="match status" value="1"/>
</dbReference>
<evidence type="ECO:0000313" key="6">
    <source>
        <dbReference type="EMBL" id="MDF3833314.1"/>
    </source>
</evidence>
<dbReference type="EMBL" id="JARJLM010000172">
    <property type="protein sequence ID" value="MDF3833314.1"/>
    <property type="molecule type" value="Genomic_DNA"/>
</dbReference>
<dbReference type="CDD" id="cd03528">
    <property type="entry name" value="Rieske_RO_ferredoxin"/>
    <property type="match status" value="1"/>
</dbReference>
<keyword evidence="2" id="KW-0479">Metal-binding</keyword>
<sequence>MTTTEHVIHFLCRKDEVPDNEAKRVLIADHPPLAVFNLSGAYYVTDDKCTHGEASLCEGEIDGVLVECPFHQGAFDIRTGKPAGAPCSLPLKTYDVIMEGDGVCIRSGR</sequence>
<organism evidence="6 7">
    <name type="scientific">Cupriavidus basilensis</name>
    <dbReference type="NCBI Taxonomy" id="68895"/>
    <lineage>
        <taxon>Bacteria</taxon>
        <taxon>Pseudomonadati</taxon>
        <taxon>Pseudomonadota</taxon>
        <taxon>Betaproteobacteria</taxon>
        <taxon>Burkholderiales</taxon>
        <taxon>Burkholderiaceae</taxon>
        <taxon>Cupriavidus</taxon>
    </lineage>
</organism>
<gene>
    <name evidence="6" type="ORF">P3W85_10190</name>
</gene>
<dbReference type="Pfam" id="PF00355">
    <property type="entry name" value="Rieske"/>
    <property type="match status" value="1"/>
</dbReference>
<evidence type="ECO:0000256" key="3">
    <source>
        <dbReference type="ARBA" id="ARBA00023004"/>
    </source>
</evidence>
<evidence type="ECO:0000259" key="5">
    <source>
        <dbReference type="PROSITE" id="PS51296"/>
    </source>
</evidence>
<dbReference type="InterPro" id="IPR017941">
    <property type="entry name" value="Rieske_2Fe-2S"/>
</dbReference>
<dbReference type="Gene3D" id="2.102.10.10">
    <property type="entry name" value="Rieske [2Fe-2S] iron-sulphur domain"/>
    <property type="match status" value="1"/>
</dbReference>
<reference evidence="6 7" key="1">
    <citation type="submission" date="2023-03" db="EMBL/GenBank/DDBJ databases">
        <title>Draft assemblies of triclosan tolerant bacteria isolated from returned activated sludge.</title>
        <authorList>
            <person name="Van Hamelsveld S."/>
        </authorList>
    </citation>
    <scope>NUCLEOTIDE SEQUENCE [LARGE SCALE GENOMIC DNA]</scope>
    <source>
        <strain evidence="6 7">GW210010_S58</strain>
    </source>
</reference>
<keyword evidence="7" id="KW-1185">Reference proteome</keyword>
<dbReference type="PANTHER" id="PTHR21496">
    <property type="entry name" value="FERREDOXIN-RELATED"/>
    <property type="match status" value="1"/>
</dbReference>
<evidence type="ECO:0000256" key="4">
    <source>
        <dbReference type="ARBA" id="ARBA00023014"/>
    </source>
</evidence>
<evidence type="ECO:0000256" key="2">
    <source>
        <dbReference type="ARBA" id="ARBA00022723"/>
    </source>
</evidence>
<feature type="domain" description="Rieske" evidence="5">
    <location>
        <begin position="9"/>
        <end position="105"/>
    </location>
</feature>
<dbReference type="Proteomes" id="UP001216674">
    <property type="component" value="Unassembled WGS sequence"/>
</dbReference>
<name>A0ABT6AL37_9BURK</name>
<protein>
    <submittedName>
        <fullName evidence="6">Non-heme iron oxygenase ferredoxin subunit</fullName>
    </submittedName>
</protein>
<dbReference type="SUPFAM" id="SSF50022">
    <property type="entry name" value="ISP domain"/>
    <property type="match status" value="1"/>
</dbReference>